<evidence type="ECO:0000256" key="5">
    <source>
        <dbReference type="ARBA" id="ARBA00023136"/>
    </source>
</evidence>
<feature type="transmembrane region" description="Helical" evidence="7">
    <location>
        <begin position="121"/>
        <end position="139"/>
    </location>
</feature>
<evidence type="ECO:0000313" key="11">
    <source>
        <dbReference type="Proteomes" id="UP000006237"/>
    </source>
</evidence>
<evidence type="ECO:0000259" key="8">
    <source>
        <dbReference type="Pfam" id="PF06738"/>
    </source>
</evidence>
<evidence type="ECO:0000256" key="7">
    <source>
        <dbReference type="SAM" id="Phobius"/>
    </source>
</evidence>
<evidence type="ECO:0000256" key="3">
    <source>
        <dbReference type="ARBA" id="ARBA00022692"/>
    </source>
</evidence>
<evidence type="ECO:0000256" key="6">
    <source>
        <dbReference type="ARBA" id="ARBA00034125"/>
    </source>
</evidence>
<feature type="transmembrane region" description="Helical" evidence="7">
    <location>
        <begin position="173"/>
        <end position="191"/>
    </location>
</feature>
<keyword evidence="5 7" id="KW-0472">Membrane</keyword>
<feature type="transmembrane region" description="Helical" evidence="7">
    <location>
        <begin position="385"/>
        <end position="405"/>
    </location>
</feature>
<sequence length="424" mass="44806">MIFVESAQHRMGVEADAVLRLGMLLMGAGTGGYRVIRAMKRVARALGFDRLDASIAVTTITCTFHKGDNFRTIVATQDSPGVDASRIEALENLTHGIRQQITAEWLNEQLDEIEKMVVKRWSLPVLVVAAGLACASFAVLNHFTLVDALIVTVAAASGQFVRGMLAKKHARQLASVAAGAVTACLMYWVIIELFGLTQAAAPGFVASVLFVVPGFPLFSAIIDLSRFDFAAGISRLAYAVTLIATATLSVALVSWMTGMEPPAHVPQVADPHFFIRAAVASFVGVAGFAFLFNSSRRMVGIAAVTGTVGNLIRLGLVYTGATMYAGAFVGGLAIGLIGWVASKKAHIPRTTTTVPAAVIMIPGPSMFASIYALNLGDMQMGVTAAATAALTVLAIGIGMVTARMLTDRAWLFGRHIDLDAPLPR</sequence>
<comment type="caution">
    <text evidence="10">The sequence shown here is derived from an EMBL/GenBank/DDBJ whole genome shotgun (WGS) entry which is preliminary data.</text>
</comment>
<comment type="subcellular location">
    <subcellularLocation>
        <location evidence="1">Cell membrane</location>
        <topology evidence="1">Multi-pass membrane protein</topology>
    </subcellularLocation>
</comment>
<dbReference type="Pfam" id="PF06738">
    <property type="entry name" value="ThrE"/>
    <property type="match status" value="1"/>
</dbReference>
<feature type="transmembrane region" description="Helical" evidence="7">
    <location>
        <begin position="145"/>
        <end position="161"/>
    </location>
</feature>
<proteinExistence type="inferred from homology"/>
<dbReference type="EMBL" id="ACHF01000017">
    <property type="protein sequence ID" value="EEI63990.1"/>
    <property type="molecule type" value="Genomic_DNA"/>
</dbReference>
<evidence type="ECO:0000256" key="2">
    <source>
        <dbReference type="ARBA" id="ARBA00022475"/>
    </source>
</evidence>
<evidence type="ECO:0000313" key="10">
    <source>
        <dbReference type="EMBL" id="EEI63990.1"/>
    </source>
</evidence>
<dbReference type="PANTHER" id="PTHR34390:SF2">
    <property type="entry name" value="SUCCINATE TRANSPORTER SUBUNIT YJJP-RELATED"/>
    <property type="match status" value="1"/>
</dbReference>
<evidence type="ECO:0000259" key="9">
    <source>
        <dbReference type="Pfam" id="PF12821"/>
    </source>
</evidence>
<comment type="similarity">
    <text evidence="6">Belongs to the ThrE exporter (TC 2.A.79) family.</text>
</comment>
<feature type="transmembrane region" description="Helical" evidence="7">
    <location>
        <begin position="273"/>
        <end position="292"/>
    </location>
</feature>
<dbReference type="PANTHER" id="PTHR34390">
    <property type="entry name" value="UPF0442 PROTEIN YJJB-RELATED"/>
    <property type="match status" value="1"/>
</dbReference>
<keyword evidence="4 7" id="KW-1133">Transmembrane helix</keyword>
<organism evidence="10 11">
    <name type="scientific">Corynebacterium glucuronolyticum ATCC 51866</name>
    <dbReference type="NCBI Taxonomy" id="548478"/>
    <lineage>
        <taxon>Bacteria</taxon>
        <taxon>Bacillati</taxon>
        <taxon>Actinomycetota</taxon>
        <taxon>Actinomycetes</taxon>
        <taxon>Mycobacteriales</taxon>
        <taxon>Corynebacteriaceae</taxon>
        <taxon>Corynebacterium</taxon>
    </lineage>
</organism>
<dbReference type="InterPro" id="IPR024528">
    <property type="entry name" value="ThrE_2"/>
</dbReference>
<dbReference type="InterPro" id="IPR050539">
    <property type="entry name" value="ThrE_Dicarb/AminoAcid_Exp"/>
</dbReference>
<feature type="transmembrane region" description="Helical" evidence="7">
    <location>
        <begin position="324"/>
        <end position="342"/>
    </location>
</feature>
<evidence type="ECO:0000256" key="4">
    <source>
        <dbReference type="ARBA" id="ARBA00022989"/>
    </source>
</evidence>
<dbReference type="Pfam" id="PF12821">
    <property type="entry name" value="ThrE_2"/>
    <property type="match status" value="1"/>
</dbReference>
<protein>
    <recommendedName>
        <fullName evidence="12">Threonine/serine exporter family protein</fullName>
    </recommendedName>
</protein>
<dbReference type="Proteomes" id="UP000006237">
    <property type="component" value="Unassembled WGS sequence"/>
</dbReference>
<feature type="transmembrane region" description="Helical" evidence="7">
    <location>
        <begin position="236"/>
        <end position="253"/>
    </location>
</feature>
<evidence type="ECO:0008006" key="12">
    <source>
        <dbReference type="Google" id="ProtNLM"/>
    </source>
</evidence>
<reference evidence="10 11" key="1">
    <citation type="submission" date="2009-01" db="EMBL/GenBank/DDBJ databases">
        <authorList>
            <person name="Qin X."/>
            <person name="Bachman B."/>
            <person name="Battles P."/>
            <person name="Bell A."/>
            <person name="Bess C."/>
            <person name="Bickham C."/>
            <person name="Chaboub L."/>
            <person name="Chen D."/>
            <person name="Coyle M."/>
            <person name="Deiros D.R."/>
            <person name="Dinh H."/>
            <person name="Forbes L."/>
            <person name="Fowler G."/>
            <person name="Francisco L."/>
            <person name="Fu Q."/>
            <person name="Gubbala S."/>
            <person name="Hale W."/>
            <person name="Han Y."/>
            <person name="Hemphill L."/>
            <person name="Highlander S.K."/>
            <person name="Hirani K."/>
            <person name="Hogues M."/>
            <person name="Jackson L."/>
            <person name="Jakkamsetti A."/>
            <person name="Javaid M."/>
            <person name="Jiang H."/>
            <person name="Korchina V."/>
            <person name="Kovar C."/>
            <person name="Lara F."/>
            <person name="Lee S."/>
            <person name="Mata R."/>
            <person name="Mathew T."/>
            <person name="Moen C."/>
            <person name="Morales K."/>
            <person name="Munidasa M."/>
            <person name="Nazareth L."/>
            <person name="Ngo R."/>
            <person name="Nguyen L."/>
            <person name="Okwuonu G."/>
            <person name="Ongeri F."/>
            <person name="Patil S."/>
            <person name="Petrosino J."/>
            <person name="Pham C."/>
            <person name="Pham P."/>
            <person name="Pu L.-L."/>
            <person name="Puazo M."/>
            <person name="Raj R."/>
            <person name="Reid J."/>
            <person name="Rouhana J."/>
            <person name="Saada N."/>
            <person name="Shang Y."/>
            <person name="Simmons D."/>
            <person name="Thornton R."/>
            <person name="Warren J."/>
            <person name="Weissenberger G."/>
            <person name="Zhang J."/>
            <person name="Zhang L."/>
            <person name="Zhou C."/>
            <person name="Zhu D."/>
            <person name="Muzny D."/>
            <person name="Worley K."/>
            <person name="Gibbs R."/>
        </authorList>
    </citation>
    <scope>NUCLEOTIDE SEQUENCE [LARGE SCALE GENOMIC DNA]</scope>
    <source>
        <strain evidence="10 11">ATCC 51866</strain>
    </source>
</reference>
<dbReference type="InterPro" id="IPR010619">
    <property type="entry name" value="ThrE-like_N"/>
</dbReference>
<feature type="domain" description="Threonine/serine exporter-like N-terminal" evidence="8">
    <location>
        <begin position="17"/>
        <end position="253"/>
    </location>
</feature>
<feature type="transmembrane region" description="Helical" evidence="7">
    <location>
        <begin position="203"/>
        <end position="224"/>
    </location>
</feature>
<feature type="transmembrane region" description="Helical" evidence="7">
    <location>
        <begin position="17"/>
        <end position="36"/>
    </location>
</feature>
<name>A0ABM9XS14_9CORY</name>
<feature type="domain" description="Threonine/Serine exporter ThrE" evidence="9">
    <location>
        <begin position="278"/>
        <end position="402"/>
    </location>
</feature>
<evidence type="ECO:0000256" key="1">
    <source>
        <dbReference type="ARBA" id="ARBA00004651"/>
    </source>
</evidence>
<keyword evidence="3 7" id="KW-0812">Transmembrane</keyword>
<keyword evidence="11" id="KW-1185">Reference proteome</keyword>
<gene>
    <name evidence="10" type="ORF">HMPREF0293_0493</name>
</gene>
<accession>A0ABM9XS14</accession>
<keyword evidence="2" id="KW-1003">Cell membrane</keyword>
<feature type="transmembrane region" description="Helical" evidence="7">
    <location>
        <begin position="354"/>
        <end position="373"/>
    </location>
</feature>